<dbReference type="Pfam" id="PF04479">
    <property type="entry name" value="RTA1"/>
    <property type="match status" value="1"/>
</dbReference>
<evidence type="ECO:0000256" key="6">
    <source>
        <dbReference type="SAM" id="Phobius"/>
    </source>
</evidence>
<dbReference type="GO" id="GO:0016020">
    <property type="term" value="C:membrane"/>
    <property type="evidence" value="ECO:0007669"/>
    <property type="project" value="UniProtKB-SubCell"/>
</dbReference>
<feature type="transmembrane region" description="Helical" evidence="6">
    <location>
        <begin position="46"/>
        <end position="69"/>
    </location>
</feature>
<keyword evidence="3 6" id="KW-0812">Transmembrane</keyword>
<gene>
    <name evidence="7" type="ORF">LIPSTDRAFT_58942</name>
</gene>
<keyword evidence="5 6" id="KW-0472">Membrane</keyword>
<keyword evidence="4 6" id="KW-1133">Transmembrane helix</keyword>
<evidence type="ECO:0000256" key="2">
    <source>
        <dbReference type="ARBA" id="ARBA00009969"/>
    </source>
</evidence>
<feature type="transmembrane region" description="Helical" evidence="6">
    <location>
        <begin position="202"/>
        <end position="220"/>
    </location>
</feature>
<evidence type="ECO:0000256" key="5">
    <source>
        <dbReference type="ARBA" id="ARBA00023136"/>
    </source>
</evidence>
<evidence type="ECO:0000256" key="3">
    <source>
        <dbReference type="ARBA" id="ARBA00022692"/>
    </source>
</evidence>
<feature type="transmembrane region" description="Helical" evidence="6">
    <location>
        <begin position="20"/>
        <end position="39"/>
    </location>
</feature>
<reference evidence="7 8" key="1">
    <citation type="journal article" date="2016" name="Proc. Natl. Acad. Sci. U.S.A.">
        <title>Comparative genomics of biotechnologically important yeasts.</title>
        <authorList>
            <person name="Riley R."/>
            <person name="Haridas S."/>
            <person name="Wolfe K.H."/>
            <person name="Lopes M.R."/>
            <person name="Hittinger C.T."/>
            <person name="Goeker M."/>
            <person name="Salamov A.A."/>
            <person name="Wisecaver J.H."/>
            <person name="Long T.M."/>
            <person name="Calvey C.H."/>
            <person name="Aerts A.L."/>
            <person name="Barry K.W."/>
            <person name="Choi C."/>
            <person name="Clum A."/>
            <person name="Coughlan A.Y."/>
            <person name="Deshpande S."/>
            <person name="Douglass A.P."/>
            <person name="Hanson S.J."/>
            <person name="Klenk H.-P."/>
            <person name="LaButti K.M."/>
            <person name="Lapidus A."/>
            <person name="Lindquist E.A."/>
            <person name="Lipzen A.M."/>
            <person name="Meier-Kolthoff J.P."/>
            <person name="Ohm R.A."/>
            <person name="Otillar R.P."/>
            <person name="Pangilinan J.L."/>
            <person name="Peng Y."/>
            <person name="Rokas A."/>
            <person name="Rosa C.A."/>
            <person name="Scheuner C."/>
            <person name="Sibirny A.A."/>
            <person name="Slot J.C."/>
            <person name="Stielow J.B."/>
            <person name="Sun H."/>
            <person name="Kurtzman C.P."/>
            <person name="Blackwell M."/>
            <person name="Grigoriev I.V."/>
            <person name="Jeffries T.W."/>
        </authorList>
    </citation>
    <scope>NUCLEOTIDE SEQUENCE [LARGE SCALE GENOMIC DNA]</scope>
    <source>
        <strain evidence="7 8">NRRL Y-11557</strain>
    </source>
</reference>
<dbReference type="Proteomes" id="UP000094385">
    <property type="component" value="Unassembled WGS sequence"/>
</dbReference>
<accession>A0A1E3PVJ1</accession>
<dbReference type="EMBL" id="KV454303">
    <property type="protein sequence ID" value="ODQ69449.1"/>
    <property type="molecule type" value="Genomic_DNA"/>
</dbReference>
<proteinExistence type="inferred from homology"/>
<feature type="transmembrane region" description="Helical" evidence="6">
    <location>
        <begin position="158"/>
        <end position="181"/>
    </location>
</feature>
<dbReference type="InterPro" id="IPR007568">
    <property type="entry name" value="RTA1"/>
</dbReference>
<sequence length="293" mass="33539">MALENRQSTSWEYYRYNPSLVAAIVFVVLFSLATVIHTYRLLRTKTWYFIPLLVGGVFETIGYIGRILSSRQTPNWTLVPYIIQTLFLLVAPALFAASIYMELGRIILVVDGESCSLIQRRWLTKIFVIGDILSFLMHFSGGGIMASSSSSAKTGEDIIIGGLVIQVLFFGFFIITALVFHGRLHRHPTQRSISLPWRKHQYTLYAASIFILIRSVFRVIEYSEGNDGFLLQHEYFLYVFDAVLMWSVMILFLLAHPGEITRLLVEKPWEDAMDTGVGYEMMPKDGRQRPCQD</sequence>
<organism evidence="7 8">
    <name type="scientific">Lipomyces starkeyi NRRL Y-11557</name>
    <dbReference type="NCBI Taxonomy" id="675824"/>
    <lineage>
        <taxon>Eukaryota</taxon>
        <taxon>Fungi</taxon>
        <taxon>Dikarya</taxon>
        <taxon>Ascomycota</taxon>
        <taxon>Saccharomycotina</taxon>
        <taxon>Lipomycetes</taxon>
        <taxon>Lipomycetales</taxon>
        <taxon>Lipomycetaceae</taxon>
        <taxon>Lipomyces</taxon>
    </lineage>
</organism>
<protein>
    <submittedName>
        <fullName evidence="7">Uncharacterized protein</fullName>
    </submittedName>
</protein>
<dbReference type="AlphaFoldDB" id="A0A1E3PVJ1"/>
<evidence type="ECO:0000313" key="8">
    <source>
        <dbReference type="Proteomes" id="UP000094385"/>
    </source>
</evidence>
<evidence type="ECO:0000256" key="4">
    <source>
        <dbReference type="ARBA" id="ARBA00022989"/>
    </source>
</evidence>
<dbReference type="OrthoDB" id="3358017at2759"/>
<name>A0A1E3PVJ1_LIPST</name>
<feature type="transmembrane region" description="Helical" evidence="6">
    <location>
        <begin position="122"/>
        <end position="146"/>
    </location>
</feature>
<dbReference type="PANTHER" id="PTHR31465:SF1">
    <property type="entry name" value="PROTEIN RTA1-RELATED"/>
    <property type="match status" value="1"/>
</dbReference>
<evidence type="ECO:0000313" key="7">
    <source>
        <dbReference type="EMBL" id="ODQ69449.1"/>
    </source>
</evidence>
<feature type="transmembrane region" description="Helical" evidence="6">
    <location>
        <begin position="235"/>
        <end position="255"/>
    </location>
</feature>
<comment type="similarity">
    <text evidence="2">Belongs to the lipid-translocating exporter (LTE) (TC 9.A.26.1) family.</text>
</comment>
<evidence type="ECO:0000256" key="1">
    <source>
        <dbReference type="ARBA" id="ARBA00004141"/>
    </source>
</evidence>
<dbReference type="PANTHER" id="PTHR31465">
    <property type="entry name" value="PROTEIN RTA1-RELATED"/>
    <property type="match status" value="1"/>
</dbReference>
<comment type="subcellular location">
    <subcellularLocation>
        <location evidence="1">Membrane</location>
        <topology evidence="1">Multi-pass membrane protein</topology>
    </subcellularLocation>
</comment>
<feature type="transmembrane region" description="Helical" evidence="6">
    <location>
        <begin position="81"/>
        <end position="101"/>
    </location>
</feature>
<keyword evidence="8" id="KW-1185">Reference proteome</keyword>
<dbReference type="STRING" id="675824.A0A1E3PVJ1"/>